<dbReference type="EMBL" id="JABUFE010000012">
    <property type="protein sequence ID" value="NSX56364.1"/>
    <property type="molecule type" value="Genomic_DNA"/>
</dbReference>
<evidence type="ECO:0000313" key="3">
    <source>
        <dbReference type="Proteomes" id="UP000777935"/>
    </source>
</evidence>
<gene>
    <name evidence="2" type="ORF">HRQ87_16360</name>
</gene>
<proteinExistence type="predicted"/>
<evidence type="ECO:0000313" key="2">
    <source>
        <dbReference type="EMBL" id="NSX56364.1"/>
    </source>
</evidence>
<name>A0ABX2IZZ6_9RHOB</name>
<dbReference type="Proteomes" id="UP000777935">
    <property type="component" value="Unassembled WGS sequence"/>
</dbReference>
<dbReference type="RefSeq" id="WP_174139519.1">
    <property type="nucleotide sequence ID" value="NZ_JABUFE010000012.1"/>
</dbReference>
<reference evidence="2 3" key="1">
    <citation type="submission" date="2020-06" db="EMBL/GenBank/DDBJ databases">
        <title>Sulfitobacter algicola sp. nov., isolated from green algae.</title>
        <authorList>
            <person name="Wang C."/>
        </authorList>
    </citation>
    <scope>NUCLEOTIDE SEQUENCE [LARGE SCALE GENOMIC DNA]</scope>
    <source>
        <strain evidence="2 3">1151</strain>
    </source>
</reference>
<protein>
    <submittedName>
        <fullName evidence="2">Uncharacterized protein</fullName>
    </submittedName>
</protein>
<comment type="caution">
    <text evidence="2">The sequence shown here is derived from an EMBL/GenBank/DDBJ whole genome shotgun (WGS) entry which is preliminary data.</text>
</comment>
<sequence length="155" mass="17247">MKIINILVFFAFLTISSAAHAIDIRCKIQSTGPDADWIAEDIIISLVPTGTYTIGGLPKFESIEATDRIIRKNSGPSVQAILQDLSEKRMTLTWTVDDFKDETGTKLLKLRHQSYDLSVRLTIYRETNKALVTTVSSARNYPGNRNARATGNCIL</sequence>
<accession>A0ABX2IZZ6</accession>
<keyword evidence="3" id="KW-1185">Reference proteome</keyword>
<feature type="chain" id="PRO_5046718453" evidence="1">
    <location>
        <begin position="22"/>
        <end position="155"/>
    </location>
</feature>
<organism evidence="2 3">
    <name type="scientific">Parasulfitobacter algicola</name>
    <dbReference type="NCBI Taxonomy" id="2614809"/>
    <lineage>
        <taxon>Bacteria</taxon>
        <taxon>Pseudomonadati</taxon>
        <taxon>Pseudomonadota</taxon>
        <taxon>Alphaproteobacteria</taxon>
        <taxon>Rhodobacterales</taxon>
        <taxon>Roseobacteraceae</taxon>
        <taxon>Parasulfitobacter</taxon>
    </lineage>
</organism>
<evidence type="ECO:0000256" key="1">
    <source>
        <dbReference type="SAM" id="SignalP"/>
    </source>
</evidence>
<feature type="signal peptide" evidence="1">
    <location>
        <begin position="1"/>
        <end position="21"/>
    </location>
</feature>
<keyword evidence="1" id="KW-0732">Signal</keyword>